<feature type="region of interest" description="Disordered" evidence="1">
    <location>
        <begin position="524"/>
        <end position="547"/>
    </location>
</feature>
<reference evidence="2" key="1">
    <citation type="journal article" date="2020" name="Stud. Mycol.">
        <title>101 Dothideomycetes genomes: a test case for predicting lifestyles and emergence of pathogens.</title>
        <authorList>
            <person name="Haridas S."/>
            <person name="Albert R."/>
            <person name="Binder M."/>
            <person name="Bloem J."/>
            <person name="Labutti K."/>
            <person name="Salamov A."/>
            <person name="Andreopoulos B."/>
            <person name="Baker S."/>
            <person name="Barry K."/>
            <person name="Bills G."/>
            <person name="Bluhm B."/>
            <person name="Cannon C."/>
            <person name="Castanera R."/>
            <person name="Culley D."/>
            <person name="Daum C."/>
            <person name="Ezra D."/>
            <person name="Gonzalez J."/>
            <person name="Henrissat B."/>
            <person name="Kuo A."/>
            <person name="Liang C."/>
            <person name="Lipzen A."/>
            <person name="Lutzoni F."/>
            <person name="Magnuson J."/>
            <person name="Mondo S."/>
            <person name="Nolan M."/>
            <person name="Ohm R."/>
            <person name="Pangilinan J."/>
            <person name="Park H.-J."/>
            <person name="Ramirez L."/>
            <person name="Alfaro M."/>
            <person name="Sun H."/>
            <person name="Tritt A."/>
            <person name="Yoshinaga Y."/>
            <person name="Zwiers L.-H."/>
            <person name="Turgeon B."/>
            <person name="Goodwin S."/>
            <person name="Spatafora J."/>
            <person name="Crous P."/>
            <person name="Grigoriev I."/>
        </authorList>
    </citation>
    <scope>NUCLEOTIDE SEQUENCE</scope>
    <source>
        <strain evidence="2">CBS 260.36</strain>
    </source>
</reference>
<dbReference type="EMBL" id="ML996082">
    <property type="protein sequence ID" value="KAF2155564.1"/>
    <property type="molecule type" value="Genomic_DNA"/>
</dbReference>
<feature type="compositionally biased region" description="Polar residues" evidence="1">
    <location>
        <begin position="476"/>
        <end position="486"/>
    </location>
</feature>
<feature type="region of interest" description="Disordered" evidence="1">
    <location>
        <begin position="402"/>
        <end position="492"/>
    </location>
</feature>
<evidence type="ECO:0000313" key="3">
    <source>
        <dbReference type="Proteomes" id="UP000799439"/>
    </source>
</evidence>
<feature type="region of interest" description="Disordered" evidence="1">
    <location>
        <begin position="297"/>
        <end position="324"/>
    </location>
</feature>
<name>A0A9P4MMU6_9PEZI</name>
<gene>
    <name evidence="2" type="ORF">K461DRAFT_318292</name>
</gene>
<dbReference type="Proteomes" id="UP000799439">
    <property type="component" value="Unassembled WGS sequence"/>
</dbReference>
<comment type="caution">
    <text evidence="2">The sequence shown here is derived from an EMBL/GenBank/DDBJ whole genome shotgun (WGS) entry which is preliminary data.</text>
</comment>
<dbReference type="AlphaFoldDB" id="A0A9P4MMU6"/>
<evidence type="ECO:0000256" key="1">
    <source>
        <dbReference type="SAM" id="MobiDB-lite"/>
    </source>
</evidence>
<feature type="compositionally biased region" description="Polar residues" evidence="1">
    <location>
        <begin position="598"/>
        <end position="610"/>
    </location>
</feature>
<proteinExistence type="predicted"/>
<keyword evidence="3" id="KW-1185">Reference proteome</keyword>
<accession>A0A9P4MMU6</accession>
<feature type="region of interest" description="Disordered" evidence="1">
    <location>
        <begin position="595"/>
        <end position="641"/>
    </location>
</feature>
<sequence length="684" mass="75787">MSPSQEVGQGSPTHRTSPLDLILSCAICQKFLKDAYKDEDIGDGTDSGVGFRNTGPIRMWITSCAHLICSEHLDQGGAPFHPHDQLPQAACPYCRQYCGDKRLRYLYWIRGAGKNERDPHIPQEWLTVPAIPLEGDSADMDALRFQVLSLVRYGSFAATKVASLESQLKRSQTSLRSSERQTSQLLHQIEDLHGRQTSLESIKKSYDKWKQKEPEITHYLNKFGELAQENAMLRQSLASLGYSVPPTQYRFEGASNRGSEKDIAGALKKPSDIRGQPVVSRHQIINEHTSTVQDAAYQSDCPKHKRPRSASIEEDSHVPVQEASANTTELAAEPMSMDMSGSVQLTQPSVARGEFRNTFAQYLYGPARLQQQFPGHENQFHWNEPRSTNWDVSGQIHAGISTRAKRAPAPSPGLQQLPFNKPIQPFPRPSRADHSSPRRHDGSTSSIGTNPFHRSPNVDNPQFFAQPYPVHRSSPGYRQTSRSSTVDPPRPFPVIDVPVYPGRAGLGANLPSRPPPFNLSTANPYHTPSPRKAIPPHPDTSDLVASPHFRKPRISPILTSAAQQNNYPSLNTLSFIDEPHAEHTHRSLVSQHHEANGHANTNPYRTSTGLFTRPNVRPTASPTRTGPIPARPNRISLLPSNQPCWPVANNVSPSRRGRPDAALTAIAGAKTSRAGNKFDMHFGR</sequence>
<protein>
    <submittedName>
        <fullName evidence="2">Uncharacterized protein</fullName>
    </submittedName>
</protein>
<dbReference type="OrthoDB" id="5410764at2759"/>
<evidence type="ECO:0000313" key="2">
    <source>
        <dbReference type="EMBL" id="KAF2155564.1"/>
    </source>
</evidence>
<feature type="compositionally biased region" description="Basic and acidic residues" evidence="1">
    <location>
        <begin position="430"/>
        <end position="442"/>
    </location>
</feature>
<organism evidence="2 3">
    <name type="scientific">Myriangium duriaei CBS 260.36</name>
    <dbReference type="NCBI Taxonomy" id="1168546"/>
    <lineage>
        <taxon>Eukaryota</taxon>
        <taxon>Fungi</taxon>
        <taxon>Dikarya</taxon>
        <taxon>Ascomycota</taxon>
        <taxon>Pezizomycotina</taxon>
        <taxon>Dothideomycetes</taxon>
        <taxon>Dothideomycetidae</taxon>
        <taxon>Myriangiales</taxon>
        <taxon>Myriangiaceae</taxon>
        <taxon>Myriangium</taxon>
    </lineage>
</organism>